<evidence type="ECO:0000313" key="4">
    <source>
        <dbReference type="Proteomes" id="UP000002191"/>
    </source>
</evidence>
<dbReference type="InterPro" id="IPR052894">
    <property type="entry name" value="AsmA-related"/>
</dbReference>
<feature type="domain" description="AsmA" evidence="2">
    <location>
        <begin position="9"/>
        <end position="191"/>
    </location>
</feature>
<evidence type="ECO:0000313" key="3">
    <source>
        <dbReference type="EMBL" id="ADU62420.1"/>
    </source>
</evidence>
<dbReference type="Proteomes" id="UP000002191">
    <property type="component" value="Chromosome"/>
</dbReference>
<dbReference type="GO" id="GO:0090313">
    <property type="term" value="P:regulation of protein targeting to membrane"/>
    <property type="evidence" value="ECO:0007669"/>
    <property type="project" value="TreeGrafter"/>
</dbReference>
<evidence type="ECO:0000259" key="2">
    <source>
        <dbReference type="Pfam" id="PF05170"/>
    </source>
</evidence>
<name>E6VVX5_PSEA9</name>
<dbReference type="STRING" id="643562.Daes_1406"/>
<protein>
    <submittedName>
        <fullName evidence="3">AsmA family protein</fullName>
    </submittedName>
</protein>
<dbReference type="KEGG" id="das:Daes_1406"/>
<dbReference type="eggNOG" id="COG2982">
    <property type="taxonomic scope" value="Bacteria"/>
</dbReference>
<accession>E6VVX5</accession>
<keyword evidence="1" id="KW-0812">Transmembrane</keyword>
<dbReference type="Pfam" id="PF05170">
    <property type="entry name" value="AsmA"/>
    <property type="match status" value="2"/>
</dbReference>
<feature type="domain" description="AsmA" evidence="2">
    <location>
        <begin position="647"/>
        <end position="970"/>
    </location>
</feature>
<organism evidence="3 4">
    <name type="scientific">Pseudodesulfovibrio aespoeensis (strain ATCC 700646 / DSM 10631 / Aspo-2)</name>
    <name type="common">Desulfovibrio aespoeensis</name>
    <dbReference type="NCBI Taxonomy" id="643562"/>
    <lineage>
        <taxon>Bacteria</taxon>
        <taxon>Pseudomonadati</taxon>
        <taxon>Thermodesulfobacteriota</taxon>
        <taxon>Desulfovibrionia</taxon>
        <taxon>Desulfovibrionales</taxon>
        <taxon>Desulfovibrionaceae</taxon>
    </lineage>
</organism>
<dbReference type="InterPro" id="IPR007844">
    <property type="entry name" value="AsmA"/>
</dbReference>
<keyword evidence="1" id="KW-1133">Transmembrane helix</keyword>
<feature type="transmembrane region" description="Helical" evidence="1">
    <location>
        <begin position="7"/>
        <end position="27"/>
    </location>
</feature>
<dbReference type="AlphaFoldDB" id="E6VVX5"/>
<gene>
    <name evidence="3" type="ordered locus">Daes_1406</name>
</gene>
<dbReference type="PANTHER" id="PTHR30441:SF4">
    <property type="entry name" value="PROTEIN ASMA"/>
    <property type="match status" value="1"/>
</dbReference>
<dbReference type="GO" id="GO:0005886">
    <property type="term" value="C:plasma membrane"/>
    <property type="evidence" value="ECO:0007669"/>
    <property type="project" value="TreeGrafter"/>
</dbReference>
<dbReference type="RefSeq" id="WP_013514350.1">
    <property type="nucleotide sequence ID" value="NC_014844.1"/>
</dbReference>
<proteinExistence type="predicted"/>
<reference evidence="3 4" key="2">
    <citation type="journal article" date="2014" name="Genome Announc.">
        <title>Complete Genome Sequence of the Subsurface, Mesophilic Sulfate-Reducing Bacterium Desulfovibrio aespoeensis Aspo-2.</title>
        <authorList>
            <person name="Pedersen K."/>
            <person name="Bengtsson A."/>
            <person name="Edlund J."/>
            <person name="Rabe L."/>
            <person name="Hazen T."/>
            <person name="Chakraborty R."/>
            <person name="Goodwin L."/>
            <person name="Shapiro N."/>
        </authorList>
    </citation>
    <scope>NUCLEOTIDE SEQUENCE [LARGE SCALE GENOMIC DNA]</scope>
    <source>
        <strain evidence="4">ATCC 700646 / DSM 10631 / Aspo-2</strain>
    </source>
</reference>
<dbReference type="EMBL" id="CP002431">
    <property type="protein sequence ID" value="ADU62420.1"/>
    <property type="molecule type" value="Genomic_DNA"/>
</dbReference>
<evidence type="ECO:0000256" key="1">
    <source>
        <dbReference type="SAM" id="Phobius"/>
    </source>
</evidence>
<dbReference type="HOGENOM" id="CLU_290978_0_0_7"/>
<dbReference type="PANTHER" id="PTHR30441">
    <property type="entry name" value="DUF748 DOMAIN-CONTAINING PROTEIN"/>
    <property type="match status" value="1"/>
</dbReference>
<dbReference type="OrthoDB" id="5437768at2"/>
<keyword evidence="4" id="KW-1185">Reference proteome</keyword>
<reference evidence="4" key="1">
    <citation type="submission" date="2010-12" db="EMBL/GenBank/DDBJ databases">
        <title>Complete sequence of Desulfovibrio aespoeensis Aspo-2.</title>
        <authorList>
            <consortium name="US DOE Joint Genome Institute"/>
            <person name="Lucas S."/>
            <person name="Copeland A."/>
            <person name="Lapidus A."/>
            <person name="Cheng J.-F."/>
            <person name="Goodwin L."/>
            <person name="Pitluck S."/>
            <person name="Chertkov O."/>
            <person name="Misra M."/>
            <person name="Detter J.C."/>
            <person name="Han C."/>
            <person name="Tapia R."/>
            <person name="Land M."/>
            <person name="Hauser L."/>
            <person name="Kyrpides N."/>
            <person name="Ivanova N."/>
            <person name="Ovchinnikova G."/>
            <person name="Pedersen K."/>
            <person name="Jagevall S."/>
            <person name="Hazen T."/>
            <person name="Woyke T."/>
        </authorList>
    </citation>
    <scope>NUCLEOTIDE SEQUENCE [LARGE SCALE GENOMIC DNA]</scope>
    <source>
        <strain evidence="4">ATCC 700646 / DSM 10631 / Aspo-2</strain>
    </source>
</reference>
<sequence>MIRRVGVFLFEVLVACVLAVTAGLFWASHYVDSEGFRLRLTALAEEMVGRPVTLNGEVDIALYPMPSLEISGLAVADDPEFGSAPLAEIDTLYVSVRLLPLFSGRVEIPSLLVHGMRAHVVRSKLGAINWAMLLDTERTRDFSSVDSAFGIETVFIDEVEVVEASVTYTDRKDGVQFALSGITLRTGGVHAGQRVPFVVSSSFSWDDGGIKSQLILKGMIQADEDWSGFTLKDASVSGTVGGRFLPRGASPGEMVARLVVDMDKGTVGLDGLRIRFLGMLAEGSLQSGDLGSAPGVTGRIEVQPFVPATVISRYYPNIPVAKVDGLRRAAFAASLAIDGKGVSLTDMTATLDDLTLRGHAGLKGFDAHRYEFDLHGDTLDLDRYLPLVMTDEPFVWADFHLPVFRAMRGKGSVQMNHLTLLGTRYSNAHLALDADAGPVQLEGAATDPSGLKLGGKARIVLGHDPATQHPTLALRGELEARSPASGFAAINATALRLTGQGVCSAQVETPVMVCPPAVRSIGILRAASAKGALRFGKGSGSFRHGDGKTRAFAFSQIEATLAAKPLAGGKGDNFGFTVTAGMKGRGVKPGETLSLTASGPFFTGADLPYAQSAGLAVAGQLSGPFYFGRHDVVSLNTALAFDTRSHTLALSGGVLNTLNTDIRGDIRVTDLDKRFKATGTLSITEANPSRIIRLLSDKTIATRDPNALQKASLSTRFTIQEDGFTLDDVNAELDGMKIKANVIGAAPLSDPMLSFAFTAGALDIDRYLPPPQTDEERRSGKTAKAPPVDLPLTFLRALRLSGKGWFEEFKLGKVKARPFSGQISADKGIIRVHEAKGTLHEGTLEGQISGQVGKDSLFTQLRLQVRQMQAGLLMVDLAGRDYVRGDTDVDIDLKSSGRTDDDILANLNGTARVLIRDGSFKFTGYDAKPTTTSDRRAGQVVDDPRTRRTVFSRAINEFVVDKGVFTITDFRIEAPPALQSHGSGNFSLPDNTINLAVRNDFVAVPSLTIEIVGKLSDPEVRVPKGKILNDTVRNILSLPEKSFNFLRDLFR</sequence>
<keyword evidence="1" id="KW-0472">Membrane</keyword>